<comment type="subcellular location">
    <subcellularLocation>
        <location evidence="1">Cell membrane</location>
        <topology evidence="1">Multi-pass membrane protein</topology>
    </subcellularLocation>
</comment>
<dbReference type="PANTHER" id="PTHR43744">
    <property type="entry name" value="ABC TRANSPORTER PERMEASE PROTEIN MG189-RELATED-RELATED"/>
    <property type="match status" value="1"/>
</dbReference>
<dbReference type="InterPro" id="IPR035906">
    <property type="entry name" value="MetI-like_sf"/>
</dbReference>
<evidence type="ECO:0000256" key="2">
    <source>
        <dbReference type="ARBA" id="ARBA00022448"/>
    </source>
</evidence>
<dbReference type="InterPro" id="IPR000515">
    <property type="entry name" value="MetI-like"/>
</dbReference>
<feature type="transmembrane region" description="Helical" evidence="7">
    <location>
        <begin position="237"/>
        <end position="258"/>
    </location>
</feature>
<accession>A0A6J6VMA6</accession>
<proteinExistence type="predicted"/>
<evidence type="ECO:0000256" key="3">
    <source>
        <dbReference type="ARBA" id="ARBA00022475"/>
    </source>
</evidence>
<dbReference type="PROSITE" id="PS50928">
    <property type="entry name" value="ABC_TM1"/>
    <property type="match status" value="1"/>
</dbReference>
<feature type="transmembrane region" description="Helical" evidence="7">
    <location>
        <begin position="66"/>
        <end position="90"/>
    </location>
</feature>
<dbReference type="SUPFAM" id="SSF161098">
    <property type="entry name" value="MetI-like"/>
    <property type="match status" value="1"/>
</dbReference>
<evidence type="ECO:0000256" key="7">
    <source>
        <dbReference type="SAM" id="Phobius"/>
    </source>
</evidence>
<reference evidence="9" key="1">
    <citation type="submission" date="2020-05" db="EMBL/GenBank/DDBJ databases">
        <authorList>
            <person name="Chiriac C."/>
            <person name="Salcher M."/>
            <person name="Ghai R."/>
            <person name="Kavagutti S V."/>
        </authorList>
    </citation>
    <scope>NUCLEOTIDE SEQUENCE</scope>
</reference>
<sequence>MSALIRRLVHLCVGIYALMSLLPLFWMFYSSFKTNAQIAQDPLTLPTHIDFTVFREAWAVGGLGQYAINSGIVTGTTTLLVLLTSAMAGFAISRLRFRGSKAIILMFTLGLLLPIQSYFIMQNQEFEWLNLKDTRWALIIPYAAMGIPLAIWLIKTYVDSLPKELFEAARIDGSTDLQTFRFLMLPIIRPALVTVGIFTALGAWNEFLLALLYIQDESLKTIPTGLLSFSSKYATDYRMLFAALTMVTVPMIALYVAFNKQIVAGLTQGAVKG</sequence>
<evidence type="ECO:0000313" key="9">
    <source>
        <dbReference type="EMBL" id="CAB4772714.1"/>
    </source>
</evidence>
<organism evidence="9">
    <name type="scientific">freshwater metagenome</name>
    <dbReference type="NCBI Taxonomy" id="449393"/>
    <lineage>
        <taxon>unclassified sequences</taxon>
        <taxon>metagenomes</taxon>
        <taxon>ecological metagenomes</taxon>
    </lineage>
</organism>
<keyword evidence="2" id="KW-0813">Transport</keyword>
<dbReference type="Gene3D" id="1.10.3720.10">
    <property type="entry name" value="MetI-like"/>
    <property type="match status" value="1"/>
</dbReference>
<evidence type="ECO:0000256" key="5">
    <source>
        <dbReference type="ARBA" id="ARBA00022989"/>
    </source>
</evidence>
<dbReference type="EMBL" id="CAEZZR010000048">
    <property type="protein sequence ID" value="CAB4772714.1"/>
    <property type="molecule type" value="Genomic_DNA"/>
</dbReference>
<keyword evidence="5 7" id="KW-1133">Transmembrane helix</keyword>
<gene>
    <name evidence="9" type="ORF">UFOPK2907_00645</name>
</gene>
<dbReference type="AlphaFoldDB" id="A0A6J6VMA6"/>
<dbReference type="Pfam" id="PF00528">
    <property type="entry name" value="BPD_transp_1"/>
    <property type="match status" value="1"/>
</dbReference>
<feature type="transmembrane region" description="Helical" evidence="7">
    <location>
        <begin position="102"/>
        <end position="121"/>
    </location>
</feature>
<name>A0A6J6VMA6_9ZZZZ</name>
<keyword evidence="3" id="KW-1003">Cell membrane</keyword>
<dbReference type="CDD" id="cd06261">
    <property type="entry name" value="TM_PBP2"/>
    <property type="match status" value="1"/>
</dbReference>
<dbReference type="GO" id="GO:0005886">
    <property type="term" value="C:plasma membrane"/>
    <property type="evidence" value="ECO:0007669"/>
    <property type="project" value="UniProtKB-SubCell"/>
</dbReference>
<dbReference type="PANTHER" id="PTHR43744:SF12">
    <property type="entry name" value="ABC TRANSPORTER PERMEASE PROTEIN MG189-RELATED"/>
    <property type="match status" value="1"/>
</dbReference>
<evidence type="ECO:0000256" key="6">
    <source>
        <dbReference type="ARBA" id="ARBA00023136"/>
    </source>
</evidence>
<protein>
    <submittedName>
        <fullName evidence="9">Unannotated protein</fullName>
    </submittedName>
</protein>
<evidence type="ECO:0000259" key="8">
    <source>
        <dbReference type="PROSITE" id="PS50928"/>
    </source>
</evidence>
<keyword evidence="6 7" id="KW-0472">Membrane</keyword>
<evidence type="ECO:0000256" key="4">
    <source>
        <dbReference type="ARBA" id="ARBA00022692"/>
    </source>
</evidence>
<feature type="transmembrane region" description="Helical" evidence="7">
    <location>
        <begin position="7"/>
        <end position="29"/>
    </location>
</feature>
<feature type="transmembrane region" description="Helical" evidence="7">
    <location>
        <begin position="136"/>
        <end position="154"/>
    </location>
</feature>
<feature type="domain" description="ABC transmembrane type-1" evidence="8">
    <location>
        <begin position="67"/>
        <end position="258"/>
    </location>
</feature>
<evidence type="ECO:0000256" key="1">
    <source>
        <dbReference type="ARBA" id="ARBA00004651"/>
    </source>
</evidence>
<dbReference type="GO" id="GO:0055085">
    <property type="term" value="P:transmembrane transport"/>
    <property type="evidence" value="ECO:0007669"/>
    <property type="project" value="InterPro"/>
</dbReference>
<keyword evidence="4 7" id="KW-0812">Transmembrane</keyword>